<dbReference type="GO" id="GO:0005886">
    <property type="term" value="C:plasma membrane"/>
    <property type="evidence" value="ECO:0007669"/>
    <property type="project" value="TreeGrafter"/>
</dbReference>
<dbReference type="GO" id="GO:0000270">
    <property type="term" value="P:peptidoglycan metabolic process"/>
    <property type="evidence" value="ECO:0007669"/>
    <property type="project" value="TreeGrafter"/>
</dbReference>
<proteinExistence type="predicted"/>
<sequence>MFFVLSKLFWNFAQPLSLVFFLVLLSCVSAFRHRTALAGMVSLLACAILFIGCYTNIGSLMLQPLENRFHRPDNPQNVVGIIVLGGGNDGLVSKARHDYELNGAGDRFVEALRLAMLHPSWKIIISGGVGSIGSDEEGSAVAGKRFFAAFDIDPSRILLDTRSQNTAQNAAYSKTLVENAPSGQWLLVTSAYHMPRAIGAFRAVGVPVLPWPVDYRTGGEESLRIELAGPTDNIPSFTLAVKEWIGLFAYRQSGRTSAFFPGPKPCPTC</sequence>
<comment type="caution">
    <text evidence="3">The sequence shown here is derived from an EMBL/GenBank/DDBJ whole genome shotgun (WGS) entry which is preliminary data.</text>
</comment>
<gene>
    <name evidence="3" type="ORF">FJU11_08480</name>
</gene>
<feature type="domain" description="DUF218" evidence="2">
    <location>
        <begin position="81"/>
        <end position="246"/>
    </location>
</feature>
<dbReference type="PANTHER" id="PTHR30336:SF4">
    <property type="entry name" value="ENVELOPE BIOGENESIS FACTOR ELYC"/>
    <property type="match status" value="1"/>
</dbReference>
<evidence type="ECO:0000256" key="1">
    <source>
        <dbReference type="SAM" id="Phobius"/>
    </source>
</evidence>
<dbReference type="PANTHER" id="PTHR30336">
    <property type="entry name" value="INNER MEMBRANE PROTEIN, PROBABLE PERMEASE"/>
    <property type="match status" value="1"/>
</dbReference>
<keyword evidence="1" id="KW-0472">Membrane</keyword>
<dbReference type="EMBL" id="VHLH01000013">
    <property type="protein sequence ID" value="TPW29006.1"/>
    <property type="molecule type" value="Genomic_DNA"/>
</dbReference>
<dbReference type="InterPro" id="IPR014729">
    <property type="entry name" value="Rossmann-like_a/b/a_fold"/>
</dbReference>
<keyword evidence="1" id="KW-0812">Transmembrane</keyword>
<protein>
    <submittedName>
        <fullName evidence="3">YdcF family protein</fullName>
    </submittedName>
</protein>
<name>A0A506U6M9_9HYPH</name>
<dbReference type="Proteomes" id="UP000320314">
    <property type="component" value="Unassembled WGS sequence"/>
</dbReference>
<evidence type="ECO:0000259" key="2">
    <source>
        <dbReference type="Pfam" id="PF02698"/>
    </source>
</evidence>
<keyword evidence="4" id="KW-1185">Reference proteome</keyword>
<dbReference type="GO" id="GO:0043164">
    <property type="term" value="P:Gram-negative-bacterium-type cell wall biogenesis"/>
    <property type="evidence" value="ECO:0007669"/>
    <property type="project" value="TreeGrafter"/>
</dbReference>
<dbReference type="PROSITE" id="PS51257">
    <property type="entry name" value="PROKAR_LIPOPROTEIN"/>
    <property type="match status" value="1"/>
</dbReference>
<dbReference type="InterPro" id="IPR003848">
    <property type="entry name" value="DUF218"/>
</dbReference>
<dbReference type="AlphaFoldDB" id="A0A506U6M9"/>
<organism evidence="3 4">
    <name type="scientific">Pararhizobium mangrovi</name>
    <dbReference type="NCBI Taxonomy" id="2590452"/>
    <lineage>
        <taxon>Bacteria</taxon>
        <taxon>Pseudomonadati</taxon>
        <taxon>Pseudomonadota</taxon>
        <taxon>Alphaproteobacteria</taxon>
        <taxon>Hyphomicrobiales</taxon>
        <taxon>Rhizobiaceae</taxon>
        <taxon>Rhizobium/Agrobacterium group</taxon>
        <taxon>Pararhizobium</taxon>
    </lineage>
</organism>
<dbReference type="RefSeq" id="WP_141166608.1">
    <property type="nucleotide sequence ID" value="NZ_VHLH01000013.1"/>
</dbReference>
<dbReference type="Gene3D" id="3.40.50.620">
    <property type="entry name" value="HUPs"/>
    <property type="match status" value="1"/>
</dbReference>
<dbReference type="InterPro" id="IPR051599">
    <property type="entry name" value="Cell_Envelope_Assoc"/>
</dbReference>
<dbReference type="Pfam" id="PF02698">
    <property type="entry name" value="DUF218"/>
    <property type="match status" value="1"/>
</dbReference>
<dbReference type="CDD" id="cd06259">
    <property type="entry name" value="YdcF-like"/>
    <property type="match status" value="1"/>
</dbReference>
<dbReference type="OrthoDB" id="9809813at2"/>
<accession>A0A506U6M9</accession>
<evidence type="ECO:0000313" key="3">
    <source>
        <dbReference type="EMBL" id="TPW29006.1"/>
    </source>
</evidence>
<evidence type="ECO:0000313" key="4">
    <source>
        <dbReference type="Proteomes" id="UP000320314"/>
    </source>
</evidence>
<feature type="transmembrane region" description="Helical" evidence="1">
    <location>
        <begin position="40"/>
        <end position="62"/>
    </location>
</feature>
<reference evidence="3 4" key="1">
    <citation type="submission" date="2019-06" db="EMBL/GenBank/DDBJ databases">
        <authorList>
            <person name="Li M."/>
        </authorList>
    </citation>
    <scope>NUCLEOTIDE SEQUENCE [LARGE SCALE GENOMIC DNA]</scope>
    <source>
        <strain evidence="3 4">BGMRC6574</strain>
    </source>
</reference>
<keyword evidence="1" id="KW-1133">Transmembrane helix</keyword>